<protein>
    <recommendedName>
        <fullName evidence="7">Thioredoxin domain-containing protein</fullName>
    </recommendedName>
</protein>
<evidence type="ECO:0000256" key="4">
    <source>
        <dbReference type="ARBA" id="ARBA00023157"/>
    </source>
</evidence>
<evidence type="ECO:0000256" key="3">
    <source>
        <dbReference type="ARBA" id="ARBA00022982"/>
    </source>
</evidence>
<comment type="similarity">
    <text evidence="1">Belongs to the thioredoxin family.</text>
</comment>
<dbReference type="FunFam" id="3.30.1360.180:FF:000002">
    <property type="entry name" value="Alkaline-phosphatase-like family protein"/>
    <property type="match status" value="1"/>
</dbReference>
<evidence type="ECO:0000256" key="2">
    <source>
        <dbReference type="ARBA" id="ARBA00022448"/>
    </source>
</evidence>
<dbReference type="SUPFAM" id="SSF52833">
    <property type="entry name" value="Thioredoxin-like"/>
    <property type="match status" value="1"/>
</dbReference>
<dbReference type="AlphaFoldDB" id="A0A9Q0K2M4"/>
<dbReference type="Gene3D" id="3.40.720.10">
    <property type="entry name" value="Alkaline Phosphatase, subunit A"/>
    <property type="match status" value="1"/>
</dbReference>
<proteinExistence type="inferred from homology"/>
<dbReference type="PANTHER" id="PTHR10151:SF120">
    <property type="entry name" value="BIS(5'-ADENOSYL)-TRIPHOSPHATASE"/>
    <property type="match status" value="1"/>
</dbReference>
<dbReference type="FunFam" id="3.40.30.10:FF:000199">
    <property type="entry name" value="Thioredoxin-like 1-2, chloroplastic"/>
    <property type="match status" value="1"/>
</dbReference>
<accession>A0A9Q0K2M4</accession>
<evidence type="ECO:0000313" key="8">
    <source>
        <dbReference type="EMBL" id="KAJ4959223.1"/>
    </source>
</evidence>
<sequence length="641" mass="71684">MGFAPEDDPPNPSTALLSNSSSSSPNHGPQSHTTIIFFAILLIIFIFFSPPRGLTPETTARPLTKLHNPVVLLISSDGFRFGYQFKTPTPNIGRLIANGTEAETGLIPVFPSLTFPNHYSIVTGLYPAYHGIINNYFVDPVTGDTFTMANHEPKWWLGEPLWETVVNHGLKAATYFWPGSEVHKGSWNCPSDLCQYYNGSVPFEERVDTVLDYFDLPSSEIPGFMTLYFEDPDHQGHEVGPDDPAITEAVARIDRMIGRLIDGLEKRGIFEDVTIIMVGDHGMVGTCDKKLIFLDDLGPWIDIPENWVQSYSPLLAIRPPADVPLSDVVSQMMDGLSSGKVENGENLKVFLKEDLPDRLHYVENDRIPPIIGLVAEGFKVEQTRSNQKECGGAHGYDNTFFSMRSIFIGHGPQFARNQLLRLSSHLSRHSSPLLHSACSFRLGFRPKRYSDSWNCHAADSAAAPAPLFFRHTKRLLSFRVHATITETDQPKWWEKNAGPNMIDVHSTEEFLRALSEAGEKLVIVEFYGTWCASCRALFPKLCKIAEEHRDILFLKVNFDENKPMCKSLNVKVLPYFHFYRGADGKLESFSCSLAKFQKIKDAIATHNTDRCSIGPPKGIEDLSLPETSSAAKEKTVESSSR</sequence>
<dbReference type="CDD" id="cd02947">
    <property type="entry name" value="TRX_family"/>
    <property type="match status" value="1"/>
</dbReference>
<keyword evidence="9" id="KW-1185">Reference proteome</keyword>
<dbReference type="CDD" id="cd16018">
    <property type="entry name" value="Enpp"/>
    <property type="match status" value="1"/>
</dbReference>
<evidence type="ECO:0000256" key="5">
    <source>
        <dbReference type="ARBA" id="ARBA00023284"/>
    </source>
</evidence>
<dbReference type="InterPro" id="IPR002591">
    <property type="entry name" value="Phosphodiest/P_Trfase"/>
</dbReference>
<dbReference type="GO" id="GO:0016787">
    <property type="term" value="F:hydrolase activity"/>
    <property type="evidence" value="ECO:0007669"/>
    <property type="project" value="UniProtKB-ARBA"/>
</dbReference>
<dbReference type="FunFam" id="3.40.720.10:FF:000033">
    <property type="entry name" value="Alkaline-phosphatase-like family protein"/>
    <property type="match status" value="1"/>
</dbReference>
<gene>
    <name evidence="8" type="ORF">NE237_026334</name>
</gene>
<dbReference type="InterPro" id="IPR017937">
    <property type="entry name" value="Thioredoxin_CS"/>
</dbReference>
<feature type="region of interest" description="Disordered" evidence="6">
    <location>
        <begin position="615"/>
        <end position="641"/>
    </location>
</feature>
<evidence type="ECO:0000259" key="7">
    <source>
        <dbReference type="PROSITE" id="PS51352"/>
    </source>
</evidence>
<dbReference type="Gene3D" id="3.30.1360.180">
    <property type="match status" value="1"/>
</dbReference>
<keyword evidence="2" id="KW-0813">Transport</keyword>
<dbReference type="InterPro" id="IPR036249">
    <property type="entry name" value="Thioredoxin-like_sf"/>
</dbReference>
<dbReference type="EMBL" id="JAMYWD010000010">
    <property type="protein sequence ID" value="KAJ4959223.1"/>
    <property type="molecule type" value="Genomic_DNA"/>
</dbReference>
<dbReference type="PROSITE" id="PS00194">
    <property type="entry name" value="THIOREDOXIN_1"/>
    <property type="match status" value="1"/>
</dbReference>
<dbReference type="InterPro" id="IPR013766">
    <property type="entry name" value="Thioredoxin_domain"/>
</dbReference>
<evidence type="ECO:0000313" key="9">
    <source>
        <dbReference type="Proteomes" id="UP001141806"/>
    </source>
</evidence>
<dbReference type="SUPFAM" id="SSF53649">
    <property type="entry name" value="Alkaline phosphatase-like"/>
    <property type="match status" value="1"/>
</dbReference>
<dbReference type="PANTHER" id="PTHR10151">
    <property type="entry name" value="ECTONUCLEOTIDE PYROPHOSPHATASE/PHOSPHODIESTERASE"/>
    <property type="match status" value="1"/>
</dbReference>
<keyword evidence="5" id="KW-0676">Redox-active center</keyword>
<dbReference type="GO" id="GO:0009507">
    <property type="term" value="C:chloroplast"/>
    <property type="evidence" value="ECO:0007669"/>
    <property type="project" value="UniProtKB-ARBA"/>
</dbReference>
<keyword evidence="4" id="KW-1015">Disulfide bond</keyword>
<reference evidence="8" key="1">
    <citation type="journal article" date="2023" name="Plant J.">
        <title>The genome of the king protea, Protea cynaroides.</title>
        <authorList>
            <person name="Chang J."/>
            <person name="Duong T.A."/>
            <person name="Schoeman C."/>
            <person name="Ma X."/>
            <person name="Roodt D."/>
            <person name="Barker N."/>
            <person name="Li Z."/>
            <person name="Van de Peer Y."/>
            <person name="Mizrachi E."/>
        </authorList>
    </citation>
    <scope>NUCLEOTIDE SEQUENCE</scope>
    <source>
        <tissue evidence="8">Young leaves</tissue>
    </source>
</reference>
<name>A0A9Q0K2M4_9MAGN</name>
<feature type="region of interest" description="Disordered" evidence="6">
    <location>
        <begin position="1"/>
        <end position="28"/>
    </location>
</feature>
<keyword evidence="3" id="KW-0249">Electron transport</keyword>
<dbReference type="Proteomes" id="UP001141806">
    <property type="component" value="Unassembled WGS sequence"/>
</dbReference>
<feature type="domain" description="Thioredoxin" evidence="7">
    <location>
        <begin position="459"/>
        <end position="608"/>
    </location>
</feature>
<dbReference type="OrthoDB" id="415411at2759"/>
<dbReference type="Gene3D" id="3.40.30.10">
    <property type="entry name" value="Glutaredoxin"/>
    <property type="match status" value="1"/>
</dbReference>
<feature type="compositionally biased region" description="Low complexity" evidence="6">
    <location>
        <begin position="13"/>
        <end position="26"/>
    </location>
</feature>
<dbReference type="Pfam" id="PF01663">
    <property type="entry name" value="Phosphodiest"/>
    <property type="match status" value="1"/>
</dbReference>
<dbReference type="InterPro" id="IPR017850">
    <property type="entry name" value="Alkaline_phosphatase_core_sf"/>
</dbReference>
<dbReference type="GO" id="GO:0005773">
    <property type="term" value="C:vacuole"/>
    <property type="evidence" value="ECO:0007669"/>
    <property type="project" value="TreeGrafter"/>
</dbReference>
<comment type="caution">
    <text evidence="8">The sequence shown here is derived from an EMBL/GenBank/DDBJ whole genome shotgun (WGS) entry which is preliminary data.</text>
</comment>
<evidence type="ECO:0000256" key="1">
    <source>
        <dbReference type="ARBA" id="ARBA00008987"/>
    </source>
</evidence>
<feature type="compositionally biased region" description="Basic and acidic residues" evidence="6">
    <location>
        <begin position="631"/>
        <end position="641"/>
    </location>
</feature>
<evidence type="ECO:0000256" key="6">
    <source>
        <dbReference type="SAM" id="MobiDB-lite"/>
    </source>
</evidence>
<organism evidence="8 9">
    <name type="scientific">Protea cynaroides</name>
    <dbReference type="NCBI Taxonomy" id="273540"/>
    <lineage>
        <taxon>Eukaryota</taxon>
        <taxon>Viridiplantae</taxon>
        <taxon>Streptophyta</taxon>
        <taxon>Embryophyta</taxon>
        <taxon>Tracheophyta</taxon>
        <taxon>Spermatophyta</taxon>
        <taxon>Magnoliopsida</taxon>
        <taxon>Proteales</taxon>
        <taxon>Proteaceae</taxon>
        <taxon>Protea</taxon>
    </lineage>
</organism>
<dbReference type="PROSITE" id="PS51352">
    <property type="entry name" value="THIOREDOXIN_2"/>
    <property type="match status" value="1"/>
</dbReference>
<dbReference type="Pfam" id="PF00085">
    <property type="entry name" value="Thioredoxin"/>
    <property type="match status" value="1"/>
</dbReference>